<evidence type="ECO:0000313" key="2">
    <source>
        <dbReference type="Proteomes" id="UP001287282"/>
    </source>
</evidence>
<accession>A0ABU3X4E9</accession>
<gene>
    <name evidence="1" type="ORF">RYX56_00100</name>
</gene>
<organism evidence="1 2">
    <name type="scientific">Alkalihalophilus lindianensis</name>
    <dbReference type="NCBI Taxonomy" id="1630542"/>
    <lineage>
        <taxon>Bacteria</taxon>
        <taxon>Bacillati</taxon>
        <taxon>Bacillota</taxon>
        <taxon>Bacilli</taxon>
        <taxon>Bacillales</taxon>
        <taxon>Bacillaceae</taxon>
        <taxon>Alkalihalophilus</taxon>
    </lineage>
</organism>
<evidence type="ECO:0000313" key="1">
    <source>
        <dbReference type="EMBL" id="MDV2682765.1"/>
    </source>
</evidence>
<dbReference type="RefSeq" id="WP_317120105.1">
    <property type="nucleotide sequence ID" value="NZ_JAWJBA010000001.1"/>
</dbReference>
<dbReference type="Proteomes" id="UP001287282">
    <property type="component" value="Unassembled WGS sequence"/>
</dbReference>
<keyword evidence="2" id="KW-1185">Reference proteome</keyword>
<dbReference type="EMBL" id="JAWJBA010000001">
    <property type="protein sequence ID" value="MDV2682765.1"/>
    <property type="molecule type" value="Genomic_DNA"/>
</dbReference>
<sequence length="245" mass="28135">MSRFAARVTLFILVTFLVVGCTEKEVNYYSNPYVVDGEALSESVEIGDLIIIRNDNQINVDTNEKQVHIDLPDSESMIQSVHVSYDQRFLAVDTWKDEVAKIFVVNLETNDVIDVSDEIGYRYDYDGYESPYGLAWAPNENILAFVGGHNEKPASPRVNMYHPEMEIEQQFKGVSHIYKAIYGVKWDEDGRSIYYLVNSLEGEALYSLYQTEIEMKSGEHLTSGTIFHVSEEQDRDDFNEWLGKK</sequence>
<dbReference type="InterPro" id="IPR011042">
    <property type="entry name" value="6-blade_b-propeller_TolB-like"/>
</dbReference>
<dbReference type="Gene3D" id="2.120.10.30">
    <property type="entry name" value="TolB, C-terminal domain"/>
    <property type="match status" value="1"/>
</dbReference>
<dbReference type="SUPFAM" id="SSF50969">
    <property type="entry name" value="YVTN repeat-like/Quinoprotein amine dehydrogenase"/>
    <property type="match status" value="1"/>
</dbReference>
<proteinExistence type="predicted"/>
<name>A0ABU3X4E9_9BACI</name>
<dbReference type="PROSITE" id="PS51257">
    <property type="entry name" value="PROKAR_LIPOPROTEIN"/>
    <property type="match status" value="1"/>
</dbReference>
<dbReference type="InterPro" id="IPR011044">
    <property type="entry name" value="Quino_amine_DH_bsu"/>
</dbReference>
<protein>
    <submittedName>
        <fullName evidence="1">Uncharacterized protein</fullName>
    </submittedName>
</protein>
<reference evidence="1 2" key="1">
    <citation type="submission" date="2023-10" db="EMBL/GenBank/DDBJ databases">
        <title>Screening of Alkalihalobacillus lindianensis BZ-TG-R113 and Its Alleviation of Salt Stress on Rapeseed Growth.</title>
        <authorList>
            <person name="Zhao B."/>
            <person name="Guo T."/>
        </authorList>
    </citation>
    <scope>NUCLEOTIDE SEQUENCE [LARGE SCALE GENOMIC DNA]</scope>
    <source>
        <strain evidence="1 2">BZ-TG-R113</strain>
    </source>
</reference>
<comment type="caution">
    <text evidence="1">The sequence shown here is derived from an EMBL/GenBank/DDBJ whole genome shotgun (WGS) entry which is preliminary data.</text>
</comment>